<proteinExistence type="predicted"/>
<comment type="caution">
    <text evidence="4">The sequence shown here is derived from an EMBL/GenBank/DDBJ whole genome shotgun (WGS) entry which is preliminary data.</text>
</comment>
<sequence length="540" mass="60676">MTSTASKLSSVNLPVPPATMLRLIRLEKARREKAAELERVAQDAEAIRARCATLEGFIKEFWSVLEPKRELKFGWALRAMCRHLEAVTEGRIQFLLMTVPPGMMKSLLMVFWTAWEWGACGRPDMQVLATSYSQPNVLRDNLKLRRLVESEKFQFLWPLKLRDDQNAKGKFENTGNGFSEARPFSSMTGGRGDRVKVDDPHSTETAESDAERQTTIRIFREGISDRLNDVTTSAIVIIMQRLHTQDVAGVALDLDIGFVHLSLPMEFEVERVSPNGRRTGGPCRTYVNGDLFFEDPRTQDGELLFPERFPRDEVERLKKSKGSYAWAGQYQQRPAPRDGGMFKREWFSDRFVDEAQRGTVWVRHWDLAASTRNTSARTAGVKMGKQPDGSFVIGHIAKTRSEGHAVRQLIQMTAEIDGTGVRISLPQDPGQAGKVQAQDYIKQLAGFTVSAQPESGDKVTRAEPFASQCEGGNVYIVRGSWNEDYIDELCLFPGSSIKDQVDASSGAFGRLLEARAAVNVTLPRERPKLNLSRQTQNWMG</sequence>
<dbReference type="InterPro" id="IPR035421">
    <property type="entry name" value="Terminase_6C"/>
</dbReference>
<dbReference type="Pfam" id="PF17289">
    <property type="entry name" value="Terminase_6C"/>
    <property type="match status" value="1"/>
</dbReference>
<organism evidence="4 5">
    <name type="scientific">Rhizobium puerariae</name>
    <dbReference type="NCBI Taxonomy" id="1585791"/>
    <lineage>
        <taxon>Bacteria</taxon>
        <taxon>Pseudomonadati</taxon>
        <taxon>Pseudomonadota</taxon>
        <taxon>Alphaproteobacteria</taxon>
        <taxon>Hyphomicrobiales</taxon>
        <taxon>Rhizobiaceae</taxon>
        <taxon>Rhizobium/Agrobacterium group</taxon>
        <taxon>Rhizobium</taxon>
    </lineage>
</organism>
<dbReference type="NCBIfam" id="TIGR01630">
    <property type="entry name" value="psiM2_ORF9"/>
    <property type="match status" value="1"/>
</dbReference>
<accession>A0ABV6AN43</accession>
<feature type="compositionally biased region" description="Basic and acidic residues" evidence="2">
    <location>
        <begin position="191"/>
        <end position="211"/>
    </location>
</feature>
<protein>
    <submittedName>
        <fullName evidence="4">Phage terminase large subunit</fullName>
    </submittedName>
</protein>
<reference evidence="4 5" key="1">
    <citation type="submission" date="2024-09" db="EMBL/GenBank/DDBJ databases">
        <authorList>
            <person name="Sun Q."/>
            <person name="Mori K."/>
        </authorList>
    </citation>
    <scope>NUCLEOTIDE SEQUENCE [LARGE SCALE GENOMIC DNA]</scope>
    <source>
        <strain evidence="4 5">TBRC 4938</strain>
    </source>
</reference>
<evidence type="ECO:0000313" key="5">
    <source>
        <dbReference type="Proteomes" id="UP001589692"/>
    </source>
</evidence>
<feature type="region of interest" description="Disordered" evidence="2">
    <location>
        <begin position="170"/>
        <end position="211"/>
    </location>
</feature>
<gene>
    <name evidence="4" type="primary">terL</name>
    <name evidence="4" type="ORF">ACFFP0_24595</name>
</gene>
<feature type="domain" description="Terminase large subunit gp17-like C-terminal" evidence="3">
    <location>
        <begin position="365"/>
        <end position="506"/>
    </location>
</feature>
<dbReference type="EMBL" id="JBHMAA010000032">
    <property type="protein sequence ID" value="MFB9952041.1"/>
    <property type="molecule type" value="Genomic_DNA"/>
</dbReference>
<evidence type="ECO:0000259" key="3">
    <source>
        <dbReference type="Pfam" id="PF17289"/>
    </source>
</evidence>
<evidence type="ECO:0000313" key="4">
    <source>
        <dbReference type="EMBL" id="MFB9952041.1"/>
    </source>
</evidence>
<evidence type="ECO:0000256" key="1">
    <source>
        <dbReference type="ARBA" id="ARBA00022612"/>
    </source>
</evidence>
<keyword evidence="1" id="KW-1188">Viral release from host cell</keyword>
<dbReference type="InterPro" id="IPR006517">
    <property type="entry name" value="Phage_terminase_lsu-like_C"/>
</dbReference>
<dbReference type="Proteomes" id="UP001589692">
    <property type="component" value="Unassembled WGS sequence"/>
</dbReference>
<name>A0ABV6AN43_9HYPH</name>
<evidence type="ECO:0000256" key="2">
    <source>
        <dbReference type="SAM" id="MobiDB-lite"/>
    </source>
</evidence>
<keyword evidence="5" id="KW-1185">Reference proteome</keyword>
<dbReference type="RefSeq" id="WP_377264858.1">
    <property type="nucleotide sequence ID" value="NZ_JBHMAA010000032.1"/>
</dbReference>